<feature type="compositionally biased region" description="Low complexity" evidence="1">
    <location>
        <begin position="177"/>
        <end position="188"/>
    </location>
</feature>
<keyword evidence="3" id="KW-1185">Reference proteome</keyword>
<protein>
    <submittedName>
        <fullName evidence="2">Uncharacterized protein</fullName>
    </submittedName>
</protein>
<organism evidence="2 3">
    <name type="scientific">Macrophomina phaseolina</name>
    <dbReference type="NCBI Taxonomy" id="35725"/>
    <lineage>
        <taxon>Eukaryota</taxon>
        <taxon>Fungi</taxon>
        <taxon>Dikarya</taxon>
        <taxon>Ascomycota</taxon>
        <taxon>Pezizomycotina</taxon>
        <taxon>Dothideomycetes</taxon>
        <taxon>Dothideomycetes incertae sedis</taxon>
        <taxon>Botryosphaeriales</taxon>
        <taxon>Botryosphaeriaceae</taxon>
        <taxon>Macrophomina</taxon>
    </lineage>
</organism>
<dbReference type="Proteomes" id="UP000774617">
    <property type="component" value="Unassembled WGS sequence"/>
</dbReference>
<evidence type="ECO:0000256" key="1">
    <source>
        <dbReference type="SAM" id="MobiDB-lite"/>
    </source>
</evidence>
<dbReference type="EMBL" id="JAGTJR010000002">
    <property type="protein sequence ID" value="KAH7063260.1"/>
    <property type="molecule type" value="Genomic_DNA"/>
</dbReference>
<sequence length="270" mass="30162">MSKNDWFYTVLEKERKTFEDGAYTLPSRLEKNFSRWNNLLREDETSLMKRSSARRSIRGRARILLGDVYKALGSEVLVLCTLATSVTKLATVNPKGFLPDLRKWWNKVSHPQALTNIANNLCRTYSIHTLFASSQNATPGQASHTTETPSVQMHDRSAEVQIQEVLPPRDTNQMLDASSTSENSASESGGTVLDFEFKDLLGFLQRKEAATASSEMLHMVCPWEGLPLPSIEIRLGSCAGFGAKVEFSHELSIEFIQYMLASRAGPKISN</sequence>
<accession>A0ABQ8GRY6</accession>
<gene>
    <name evidence="2" type="ORF">B0J12DRAFT_164270</name>
</gene>
<proteinExistence type="predicted"/>
<evidence type="ECO:0000313" key="2">
    <source>
        <dbReference type="EMBL" id="KAH7063260.1"/>
    </source>
</evidence>
<comment type="caution">
    <text evidence="2">The sequence shown here is derived from an EMBL/GenBank/DDBJ whole genome shotgun (WGS) entry which is preliminary data.</text>
</comment>
<name>A0ABQ8GRY6_9PEZI</name>
<evidence type="ECO:0000313" key="3">
    <source>
        <dbReference type="Proteomes" id="UP000774617"/>
    </source>
</evidence>
<reference evidence="2 3" key="1">
    <citation type="journal article" date="2021" name="Nat. Commun.">
        <title>Genetic determinants of endophytism in the Arabidopsis root mycobiome.</title>
        <authorList>
            <person name="Mesny F."/>
            <person name="Miyauchi S."/>
            <person name="Thiergart T."/>
            <person name="Pickel B."/>
            <person name="Atanasova L."/>
            <person name="Karlsson M."/>
            <person name="Huettel B."/>
            <person name="Barry K.W."/>
            <person name="Haridas S."/>
            <person name="Chen C."/>
            <person name="Bauer D."/>
            <person name="Andreopoulos W."/>
            <person name="Pangilinan J."/>
            <person name="LaButti K."/>
            <person name="Riley R."/>
            <person name="Lipzen A."/>
            <person name="Clum A."/>
            <person name="Drula E."/>
            <person name="Henrissat B."/>
            <person name="Kohler A."/>
            <person name="Grigoriev I.V."/>
            <person name="Martin F.M."/>
            <person name="Hacquard S."/>
        </authorList>
    </citation>
    <scope>NUCLEOTIDE SEQUENCE [LARGE SCALE GENOMIC DNA]</scope>
    <source>
        <strain evidence="2 3">MPI-SDFR-AT-0080</strain>
    </source>
</reference>
<feature type="region of interest" description="Disordered" evidence="1">
    <location>
        <begin position="169"/>
        <end position="188"/>
    </location>
</feature>